<evidence type="ECO:0000256" key="1">
    <source>
        <dbReference type="ARBA" id="ARBA00009902"/>
    </source>
</evidence>
<evidence type="ECO:0000256" key="2">
    <source>
        <dbReference type="ARBA" id="ARBA00012758"/>
    </source>
</evidence>
<keyword evidence="6" id="KW-0326">Glycosidase</keyword>
<dbReference type="SUPFAM" id="SSF75005">
    <property type="entry name" value="Arabinanase/levansucrase/invertase"/>
    <property type="match status" value="1"/>
</dbReference>
<dbReference type="InterPro" id="IPR051214">
    <property type="entry name" value="GH32_Enzymes"/>
</dbReference>
<evidence type="ECO:0000256" key="7">
    <source>
        <dbReference type="SAM" id="MobiDB-lite"/>
    </source>
</evidence>
<feature type="region of interest" description="Disordered" evidence="7">
    <location>
        <begin position="1"/>
        <end position="27"/>
    </location>
</feature>
<sequence>MTSGENTPRAGLVPNPVTLSAGKTSDEHEIQQESRTTLADKALAAHWPFDEGRGAVARDVAGGRADPIDYVFLKTEGERRMDPAWRTGIHNKALLFDGYSTWIRRPADQAVSVTGELTISVWVAPRAFEGGVDRKLTAILSQHDRERKQGFLLGLFRHGAWSLQLGTGESWEEVWAEKVPLVQGEWAFLTATYTPATGEMKLYHNGEEAACRRIPGGRNVSPAAVDLLIGRNQEGTPFAGAFSFHLFSGLMDELKLYTRALSVEEVKRQYAEDLLPHGGVHPRIPYEELKLDRSLLAGDRHRPQYHVSPPAHWMNEPHAPVYYNGQYHLFYQHNPKGPFFHYLHWGHWVSPDLVHWRDLPVALTPENNGLNPDGVWSGSAAYDAEGEPALFFTAGNDSVHPNQRVGLARSTYRDNLDNDLVHWKVYPDPILIQDPAQKLTGDFRDPFVWKTGDTWYLLIGSGTVKGNGTVVAYSSKDMISWRNHGLFRTVDRQKYPYLGPVWELPVLLPLGRDRDGEEKHLFLVSPVGEGADVEVFYWIGSFDPVTVSFRPDQEEPQLIDVGDFHFTGPSGMVDPVTGRSLVFTIAQGDRTAEAEFRAGWAHNGGLPLHVYLREDGRLGLEPIHELEKLRAEKLVSLENVTVREANERLQTIQEDMLEIRVELEAWPDREKTAAGSHASASQELSGSFGGTDPAVTPRPAGTANAVCSGSGRILGLKLKRSPGGEEETLLGYDWNQSSLFVDRTRTTLDPRERCGGIQGGRLELAGENLRLHVYVDRSMIEAYANGLKSLTTRAYTSREDSLGLRVWGPEEAKVVSLELWRMKSAWTQEE</sequence>
<keyword evidence="3" id="KW-0732">Signal</keyword>
<keyword evidence="5" id="KW-1015">Disulfide bond</keyword>
<evidence type="ECO:0000313" key="10">
    <source>
        <dbReference type="Proteomes" id="UP001305702"/>
    </source>
</evidence>
<dbReference type="PANTHER" id="PTHR43101:SF1">
    <property type="entry name" value="BETA-FRUCTOSIDASE"/>
    <property type="match status" value="1"/>
</dbReference>
<dbReference type="InterPro" id="IPR023296">
    <property type="entry name" value="Glyco_hydro_beta-prop_sf"/>
</dbReference>
<dbReference type="InterPro" id="IPR013320">
    <property type="entry name" value="ConA-like_dom_sf"/>
</dbReference>
<reference evidence="9 10" key="1">
    <citation type="submission" date="2022-02" db="EMBL/GenBank/DDBJ databases">
        <title>Paenibacillus sp. MBLB1776 Whole Genome Shotgun Sequencing.</title>
        <authorList>
            <person name="Hwang C.Y."/>
            <person name="Cho E.-S."/>
            <person name="Seo M.-J."/>
        </authorList>
    </citation>
    <scope>NUCLEOTIDE SEQUENCE [LARGE SCALE GENOMIC DNA]</scope>
    <source>
        <strain evidence="9 10">MBLB1776</strain>
    </source>
</reference>
<dbReference type="Gene3D" id="2.60.120.200">
    <property type="match status" value="1"/>
</dbReference>
<dbReference type="GO" id="GO:0004564">
    <property type="term" value="F:beta-fructofuranosidase activity"/>
    <property type="evidence" value="ECO:0007669"/>
    <property type="project" value="UniProtKB-EC"/>
</dbReference>
<dbReference type="AlphaFoldDB" id="A0AA96LBD3"/>
<dbReference type="PANTHER" id="PTHR43101">
    <property type="entry name" value="BETA-FRUCTOSIDASE"/>
    <property type="match status" value="1"/>
</dbReference>
<dbReference type="RefSeq" id="WP_315604340.1">
    <property type="nucleotide sequence ID" value="NZ_CP130318.1"/>
</dbReference>
<dbReference type="InterPro" id="IPR001362">
    <property type="entry name" value="Glyco_hydro_32"/>
</dbReference>
<dbReference type="EMBL" id="CP130318">
    <property type="protein sequence ID" value="WNQ10566.1"/>
    <property type="molecule type" value="Genomic_DNA"/>
</dbReference>
<evidence type="ECO:0000256" key="6">
    <source>
        <dbReference type="ARBA" id="ARBA00023295"/>
    </source>
</evidence>
<dbReference type="KEGG" id="paun:MJA45_23575"/>
<dbReference type="Gene3D" id="2.115.10.20">
    <property type="entry name" value="Glycosyl hydrolase domain, family 43"/>
    <property type="match status" value="1"/>
</dbReference>
<evidence type="ECO:0000256" key="4">
    <source>
        <dbReference type="ARBA" id="ARBA00022801"/>
    </source>
</evidence>
<dbReference type="CDD" id="cd08996">
    <property type="entry name" value="GH32_FFase"/>
    <property type="match status" value="1"/>
</dbReference>
<dbReference type="Pfam" id="PF00251">
    <property type="entry name" value="Glyco_hydro_32N"/>
    <property type="match status" value="1"/>
</dbReference>
<dbReference type="Gene3D" id="2.60.120.560">
    <property type="entry name" value="Exo-inulinase, domain 1"/>
    <property type="match status" value="1"/>
</dbReference>
<organism evidence="9 10">
    <name type="scientific">Paenibacillus aurantius</name>
    <dbReference type="NCBI Taxonomy" id="2918900"/>
    <lineage>
        <taxon>Bacteria</taxon>
        <taxon>Bacillati</taxon>
        <taxon>Bacillota</taxon>
        <taxon>Bacilli</taxon>
        <taxon>Bacillales</taxon>
        <taxon>Paenibacillaceae</taxon>
        <taxon>Paenibacillus</taxon>
    </lineage>
</organism>
<keyword evidence="10" id="KW-1185">Reference proteome</keyword>
<dbReference type="InterPro" id="IPR013189">
    <property type="entry name" value="Glyco_hydro_32_C"/>
</dbReference>
<dbReference type="InterPro" id="IPR013148">
    <property type="entry name" value="Glyco_hydro_32_N"/>
</dbReference>
<dbReference type="GO" id="GO:0005975">
    <property type="term" value="P:carbohydrate metabolic process"/>
    <property type="evidence" value="ECO:0007669"/>
    <property type="project" value="InterPro"/>
</dbReference>
<proteinExistence type="inferred from homology"/>
<feature type="domain" description="LamG-like jellyroll fold" evidence="8">
    <location>
        <begin position="115"/>
        <end position="264"/>
    </location>
</feature>
<dbReference type="SUPFAM" id="SSF49899">
    <property type="entry name" value="Concanavalin A-like lectins/glucanases"/>
    <property type="match status" value="2"/>
</dbReference>
<dbReference type="Pfam" id="PF08244">
    <property type="entry name" value="Glyco_hydro_32C"/>
    <property type="match status" value="1"/>
</dbReference>
<keyword evidence="4" id="KW-0378">Hydrolase</keyword>
<gene>
    <name evidence="9" type="ORF">MJA45_23575</name>
</gene>
<protein>
    <recommendedName>
        <fullName evidence="2">beta-fructofuranosidase</fullName>
        <ecNumber evidence="2">3.2.1.26</ecNumber>
    </recommendedName>
</protein>
<evidence type="ECO:0000259" key="8">
    <source>
        <dbReference type="SMART" id="SM00560"/>
    </source>
</evidence>
<dbReference type="SMART" id="SM00560">
    <property type="entry name" value="LamGL"/>
    <property type="match status" value="1"/>
</dbReference>
<dbReference type="SMART" id="SM00640">
    <property type="entry name" value="Glyco_32"/>
    <property type="match status" value="1"/>
</dbReference>
<evidence type="ECO:0000256" key="3">
    <source>
        <dbReference type="ARBA" id="ARBA00022729"/>
    </source>
</evidence>
<comment type="similarity">
    <text evidence="1">Belongs to the glycosyl hydrolase 32 family.</text>
</comment>
<evidence type="ECO:0000313" key="9">
    <source>
        <dbReference type="EMBL" id="WNQ10566.1"/>
    </source>
</evidence>
<dbReference type="Pfam" id="PF13385">
    <property type="entry name" value="Laminin_G_3"/>
    <property type="match status" value="1"/>
</dbReference>
<dbReference type="Proteomes" id="UP001305702">
    <property type="component" value="Chromosome"/>
</dbReference>
<feature type="region of interest" description="Disordered" evidence="7">
    <location>
        <begin position="670"/>
        <end position="703"/>
    </location>
</feature>
<dbReference type="EC" id="3.2.1.26" evidence="2"/>
<dbReference type="InterPro" id="IPR006558">
    <property type="entry name" value="LamG-like"/>
</dbReference>
<name>A0AA96LBD3_9BACL</name>
<accession>A0AA96LBD3</accession>
<evidence type="ECO:0000256" key="5">
    <source>
        <dbReference type="ARBA" id="ARBA00023157"/>
    </source>
</evidence>